<evidence type="ECO:0000313" key="2">
    <source>
        <dbReference type="EMBL" id="OYQ34160.1"/>
    </source>
</evidence>
<evidence type="ECO:0008006" key="4">
    <source>
        <dbReference type="Google" id="ProtNLM"/>
    </source>
</evidence>
<protein>
    <recommendedName>
        <fullName evidence="4">Metal-binding protein</fullName>
    </recommendedName>
</protein>
<proteinExistence type="predicted"/>
<dbReference type="Proteomes" id="UP000216998">
    <property type="component" value="Unassembled WGS sequence"/>
</dbReference>
<dbReference type="EMBL" id="NOXU01000029">
    <property type="protein sequence ID" value="OYQ34160.1"/>
    <property type="molecule type" value="Genomic_DNA"/>
</dbReference>
<reference evidence="2 3" key="1">
    <citation type="submission" date="2017-07" db="EMBL/GenBank/DDBJ databases">
        <title>Niveispirillum cyanobacteriorum sp. nov., isolated from cyanobacterial aggregates in a eutrophic lake.</title>
        <authorList>
            <person name="Cai H."/>
        </authorList>
    </citation>
    <scope>NUCLEOTIDE SEQUENCE [LARGE SCALE GENOMIC DNA]</scope>
    <source>
        <strain evidence="3">TH1-14</strain>
    </source>
</reference>
<accession>A0A255Z0G0</accession>
<dbReference type="AlphaFoldDB" id="A0A255Z0G0"/>
<evidence type="ECO:0000256" key="1">
    <source>
        <dbReference type="SAM" id="MobiDB-lite"/>
    </source>
</evidence>
<dbReference type="OrthoDB" id="8443793at2"/>
<dbReference type="Pfam" id="PF02620">
    <property type="entry name" value="YceD"/>
    <property type="match status" value="1"/>
</dbReference>
<gene>
    <name evidence="2" type="ORF">CHU95_11910</name>
</gene>
<sequence>MTAATPELSRIVIAEKVTTGGGYEVVKATETECAALAERFDLISISGLAAKLRLRRVRSDFIKVTGELEADVVQRCVVTLEPVPAHVKEDFSALFAPDHLIPKEEADDESDHFQFLGNDEDFPEPMPGGRIDIGELVAQNLSLALDPYPRKDGVEFTPILEDVGPDTLSLTEDSPPEPPRQNPFAALSRLKKPS</sequence>
<keyword evidence="3" id="KW-1185">Reference proteome</keyword>
<evidence type="ECO:0000313" key="3">
    <source>
        <dbReference type="Proteomes" id="UP000216998"/>
    </source>
</evidence>
<dbReference type="RefSeq" id="WP_094456569.1">
    <property type="nucleotide sequence ID" value="NZ_NOXU01000029.1"/>
</dbReference>
<name>A0A255Z0G0_9PROT</name>
<dbReference type="InterPro" id="IPR003772">
    <property type="entry name" value="YceD"/>
</dbReference>
<feature type="region of interest" description="Disordered" evidence="1">
    <location>
        <begin position="161"/>
        <end position="194"/>
    </location>
</feature>
<comment type="caution">
    <text evidence="2">The sequence shown here is derived from an EMBL/GenBank/DDBJ whole genome shotgun (WGS) entry which is preliminary data.</text>
</comment>
<organism evidence="2 3">
    <name type="scientific">Niveispirillum lacus</name>
    <dbReference type="NCBI Taxonomy" id="1981099"/>
    <lineage>
        <taxon>Bacteria</taxon>
        <taxon>Pseudomonadati</taxon>
        <taxon>Pseudomonadota</taxon>
        <taxon>Alphaproteobacteria</taxon>
        <taxon>Rhodospirillales</taxon>
        <taxon>Azospirillaceae</taxon>
        <taxon>Niveispirillum</taxon>
    </lineage>
</organism>